<comment type="caution">
    <text evidence="3">The sequence shown here is derived from an EMBL/GenBank/DDBJ whole genome shotgun (WGS) entry which is preliminary data.</text>
</comment>
<protein>
    <submittedName>
        <fullName evidence="3">J domain-containing protein</fullName>
    </submittedName>
</protein>
<organism evidence="3 4">
    <name type="scientific">Muricoccus nepalensis</name>
    <dbReference type="NCBI Taxonomy" id="1854500"/>
    <lineage>
        <taxon>Bacteria</taxon>
        <taxon>Pseudomonadati</taxon>
        <taxon>Pseudomonadota</taxon>
        <taxon>Alphaproteobacteria</taxon>
        <taxon>Acetobacterales</taxon>
        <taxon>Roseomonadaceae</taxon>
        <taxon>Muricoccus</taxon>
    </lineage>
</organism>
<sequence>MFSSISTWWHNVNHCQFCDRDSETSFESTLFDGTPEAAEDRRLREKLVKSQQIHGYELKDFDADRPVCAECLKSRLFFRCSATGGLFPARLNRIRSFDELPKATLVPLTPYAAVAHYLSPDGFALVLKEVVRITSLLNMGIKRSRRDTVPGQTIVKVIRKLATHRRTASPEEAAIQLDLLTAQVGGNAYVDYFWERHDESWSERVVAGHSDRGNPYYRTKWHRTTDYSATCIAVVVEPAQGRTRSNGSAGPRDRRPPPGTKQMDRAEAMTVLGLEPGFTQEQVRAAFRKLIALNHPDKVAHLSPEIRAVADALTRKINEAHGLLKATGRESGR</sequence>
<keyword evidence="4" id="KW-1185">Reference proteome</keyword>
<dbReference type="RefSeq" id="WP_140884442.1">
    <property type="nucleotide sequence ID" value="NZ_RCZP01000013.1"/>
</dbReference>
<dbReference type="SUPFAM" id="SSF46565">
    <property type="entry name" value="Chaperone J-domain"/>
    <property type="match status" value="1"/>
</dbReference>
<dbReference type="CDD" id="cd06257">
    <property type="entry name" value="DnaJ"/>
    <property type="match status" value="1"/>
</dbReference>
<dbReference type="Proteomes" id="UP000317078">
    <property type="component" value="Unassembled WGS sequence"/>
</dbReference>
<evidence type="ECO:0000313" key="4">
    <source>
        <dbReference type="Proteomes" id="UP000317078"/>
    </source>
</evidence>
<dbReference type="PROSITE" id="PS50076">
    <property type="entry name" value="DNAJ_2"/>
    <property type="match status" value="1"/>
</dbReference>
<dbReference type="AlphaFoldDB" id="A0A502G144"/>
<reference evidence="3 4" key="1">
    <citation type="journal article" date="2019" name="Environ. Microbiol.">
        <title>Species interactions and distinct microbial communities in high Arctic permafrost affected cryosols are associated with the CH4 and CO2 gas fluxes.</title>
        <authorList>
            <person name="Altshuler I."/>
            <person name="Hamel J."/>
            <person name="Turney S."/>
            <person name="Magnuson E."/>
            <person name="Levesque R."/>
            <person name="Greer C."/>
            <person name="Whyte L.G."/>
        </authorList>
    </citation>
    <scope>NUCLEOTIDE SEQUENCE [LARGE SCALE GENOMIC DNA]</scope>
    <source>
        <strain evidence="3 4">S9.3B</strain>
    </source>
</reference>
<evidence type="ECO:0000256" key="1">
    <source>
        <dbReference type="SAM" id="MobiDB-lite"/>
    </source>
</evidence>
<dbReference type="EMBL" id="RCZP01000013">
    <property type="protein sequence ID" value="TPG55485.1"/>
    <property type="molecule type" value="Genomic_DNA"/>
</dbReference>
<dbReference type="Gene3D" id="1.10.287.110">
    <property type="entry name" value="DnaJ domain"/>
    <property type="match status" value="1"/>
</dbReference>
<accession>A0A502G144</accession>
<feature type="compositionally biased region" description="Basic and acidic residues" evidence="1">
    <location>
        <begin position="251"/>
        <end position="263"/>
    </location>
</feature>
<gene>
    <name evidence="3" type="ORF">EAH89_14640</name>
</gene>
<feature type="domain" description="J" evidence="2">
    <location>
        <begin position="267"/>
        <end position="333"/>
    </location>
</feature>
<evidence type="ECO:0000259" key="2">
    <source>
        <dbReference type="PROSITE" id="PS50076"/>
    </source>
</evidence>
<dbReference type="InterPro" id="IPR001623">
    <property type="entry name" value="DnaJ_domain"/>
</dbReference>
<dbReference type="OrthoDB" id="9811070at2"/>
<evidence type="ECO:0000313" key="3">
    <source>
        <dbReference type="EMBL" id="TPG55485.1"/>
    </source>
</evidence>
<name>A0A502G144_9PROT</name>
<feature type="region of interest" description="Disordered" evidence="1">
    <location>
        <begin position="238"/>
        <end position="263"/>
    </location>
</feature>
<proteinExistence type="predicted"/>
<dbReference type="SMART" id="SM00271">
    <property type="entry name" value="DnaJ"/>
    <property type="match status" value="1"/>
</dbReference>
<dbReference type="InterPro" id="IPR036869">
    <property type="entry name" value="J_dom_sf"/>
</dbReference>